<feature type="transmembrane region" description="Helical" evidence="2">
    <location>
        <begin position="870"/>
        <end position="892"/>
    </location>
</feature>
<dbReference type="InterPro" id="IPR031334">
    <property type="entry name" value="Piezo_cap_dom"/>
</dbReference>
<feature type="compositionally biased region" description="Low complexity" evidence="1">
    <location>
        <begin position="34"/>
        <end position="43"/>
    </location>
</feature>
<dbReference type="InterPro" id="IPR027272">
    <property type="entry name" value="Piezo"/>
</dbReference>
<comment type="caution">
    <text evidence="4">The sequence shown here is derived from an EMBL/GenBank/DDBJ whole genome shotgun (WGS) entry which is preliminary data.</text>
</comment>
<feature type="compositionally biased region" description="Acidic residues" evidence="1">
    <location>
        <begin position="542"/>
        <end position="565"/>
    </location>
</feature>
<feature type="transmembrane region" description="Helical" evidence="2">
    <location>
        <begin position="253"/>
        <end position="272"/>
    </location>
</feature>
<feature type="transmembrane region" description="Helical" evidence="2">
    <location>
        <begin position="1862"/>
        <end position="1884"/>
    </location>
</feature>
<feature type="compositionally biased region" description="Basic and acidic residues" evidence="1">
    <location>
        <begin position="502"/>
        <end position="513"/>
    </location>
</feature>
<feature type="transmembrane region" description="Helical" evidence="2">
    <location>
        <begin position="414"/>
        <end position="434"/>
    </location>
</feature>
<organism evidence="4 5">
    <name type="scientific">Tritrichomonas musculus</name>
    <dbReference type="NCBI Taxonomy" id="1915356"/>
    <lineage>
        <taxon>Eukaryota</taxon>
        <taxon>Metamonada</taxon>
        <taxon>Parabasalia</taxon>
        <taxon>Tritrichomonadida</taxon>
        <taxon>Tritrichomonadidae</taxon>
        <taxon>Tritrichomonas</taxon>
    </lineage>
</organism>
<proteinExistence type="predicted"/>
<feature type="compositionally biased region" description="Basic and acidic residues" evidence="1">
    <location>
        <begin position="531"/>
        <end position="541"/>
    </location>
</feature>
<evidence type="ECO:0000256" key="2">
    <source>
        <dbReference type="SAM" id="Phobius"/>
    </source>
</evidence>
<dbReference type="Pfam" id="PF12166">
    <property type="entry name" value="Piezo_cap"/>
    <property type="match status" value="1"/>
</dbReference>
<keyword evidence="2" id="KW-0812">Transmembrane</keyword>
<feature type="transmembrane region" description="Helical" evidence="2">
    <location>
        <begin position="1057"/>
        <end position="1083"/>
    </location>
</feature>
<evidence type="ECO:0000259" key="3">
    <source>
        <dbReference type="Pfam" id="PF12166"/>
    </source>
</evidence>
<sequence>MHGNDISSDPSSSTDTVSPHDKNKPEQAKKIRVNNLNNITNNETEQKKPKQKSKKALPIIHLILSECFIPLCLIFASIATLSCTGMFIILIFIVHCYVLETSKKEPKGIYGIITFEFCLFIVIFVFAIIARNDVTKLSKAAIDLGLGFHSRVSKKANFGLAAGTMGWIFCFFDLIFVALSDFESIIKYRTLVFDSPYFKRFNYLFWTLCLAYIGASITCYLYYPLILFQVYTCITQSIFSSPLCNVWIQRIIFFYSTLYSMFLVYQISPVSVGPRVSWVLAYNVISPQAADSFLSIVIVFFAYFSLMLTIKPVVRSMAVAKWMKTFMSVLIVLIMLLTILFAMFFPSWFALVWVFVPLIASFCPVPVIKSVFYRIHTILYSLTFYAILVTFAKYYVTPTRVMIGLGLWRYRDNFAFTCCGSYIAAVLGQIGLYVESNTPCGYEEELDLTTSARGRESTGATSTRDLNPDQVDDGNDDDNDDDDDEPKHRHKSKKHKNKKHKHDIEFDRPREEQLDVSSNLTESNYYLADNEPQRSKLANKDGDDDNEEDGPEVDDLSDDDYDSAEAEERRKEREIRRAQFKEKMARKRAERKEKIKTKVIPMVIKVFVYLALAGISIVGIIGGFYMDRWTLQITLLVFMVVTLLNLYFSWMFYILQLLMGLLIMVNIFFVAYPNDWESKIPHFYETGLCPTNGMTITAYMWPAYVCFILLTFVTSGHQNLMEHVSPLVGHILFIIDAILHFIYVFVYDTNIFTLLYLLIGIGIMCGVLSNNQSATMIMEMLSSIFVSCQIVILLMSHFADMRNLVSSIIPYRTIIDIHNIERHPTSRSFVLAAILFVSSVALRSGPLPPKTKLTNADHLFFEIKMISRNFYFYLCWIFVFGFSVVNHYPTFLKFLLSLLFVFGRFSQSFFDTIRIAFLVFSVLFLGCQVAWEIFYELIKGKFRDYSVYLGLFLDDTFPITKRQRNGPIGWQLAYILISAINIKHDPPRAQDEKFEKLLPVRIYNAICAMLHYFLPVFVEISLCISCLSNPSIFGYLSYIVMVLVVFKPTLLRKTALIFLILFNICFLVQYLLWLKCPAFLFNFHLTGIINKWGRFLGIVDVKLSALISNMISQIIFTFYLQYNMLFVDYNQRYNDLPDFIKKVLIYFTGYTFEIFIAFIMVILYTIPTFDGVFFVILDAWLIVAALLYHYPHITAVDISSYYTFFVFAARMISRIPCFKPTGVGDYAKRMFDLPFQGTSKYEVKWIFVFILERIMVHLMNSDLNKEAREMFAKHQAYRYIHARQLKVLEKLDQEICTLRYNLDIQQVQDLKTSDPTVFFNGVNTQGMSVLSMESQSMVLNQSEQEHNKKHKAKWYSFLYLKIVLPVIDYLTETLISLIPPICEAGLNVLTLQTTQILMKKDIHSLEAGILYEPEEQEKKFFDELPPSFAVQYDSIGILNNFRYYDHKKRWQILGRYFLAAIRRLAFPFLILIVLIYTYLKPFIFAMLLILYTIGALCSWRLKNLPTIYRIFLITVMTMYVFRCFSEMVLIKEQIQKANNNIKIQKMSINIFSLFGLNPDETSIVEIFVFLGAIWYTCDQLAYSEVFESKWYLHHYSTVLPGFPVEYCYGIIANPVTEYAMEVKDDTPLFKRFINSMKRLGLHDTSHKYWLLLFDLVSLLVLAICWTSWTVKSTAVTGSNGEQNLSGGSLHGVKVDVGYIFILLVHCLFTFVVYYCCISNCYWLLFFTEELWFLYTILISFYYIHSASAQLMQPTLQFYFLLRFVSHLIAAHKVFMSRILAVFTYPDFAHHPYWIIFKNWFMLYLPFAFEFQMLLEWMSKKTCVGLVDYFIVNQLKAKLEVLIAQSIISKRSNPDKYKLKKRFVIGGICLFLLACVIFIPLFFFMQLDGSKDKNPPLSATMSIGISNMPLLYQAQATISSFTQDYQQQIADSGDSSLHAFVSLPQEDLSLLSFPMSSSISFKPPLQDSEAIEQMLRQNDTSLIPFIEFTFYFQQPTTSGNNNLVTSRIQLSNLNRQQRDSFLQILVNQTSITITNMPINIPTIIYAISKHTLGFTDVAQRQIVLDFTTLDQSFISDSDSEAVDQNYDESNYFELNVESTTLDIQFLNPDNQMNIMIYSEPVEKDRFFGGSGVGSGVYVIVILIIAFLVRFLTLGFDDDMWFYRMDMPQKLYRLSIAIQLFRNANMPNEEKDMTDAMIYTIRSHELVLKVTAANSDPS</sequence>
<feature type="transmembrane region" description="Helical" evidence="2">
    <location>
        <begin position="727"/>
        <end position="745"/>
    </location>
</feature>
<protein>
    <recommendedName>
        <fullName evidence="3">Piezo non-specific cation channel cap domain-containing protein</fullName>
    </recommendedName>
</protein>
<feature type="transmembrane region" description="Helical" evidence="2">
    <location>
        <begin position="292"/>
        <end position="314"/>
    </location>
</feature>
<keyword evidence="5" id="KW-1185">Reference proteome</keyword>
<feature type="transmembrane region" description="Helical" evidence="2">
    <location>
        <begin position="1696"/>
        <end position="1715"/>
    </location>
</feature>
<feature type="transmembrane region" description="Helical" evidence="2">
    <location>
        <begin position="158"/>
        <end position="182"/>
    </location>
</feature>
<feature type="transmembrane region" description="Helical" evidence="2">
    <location>
        <begin position="912"/>
        <end position="934"/>
    </location>
</feature>
<feature type="transmembrane region" description="Helical" evidence="2">
    <location>
        <begin position="1143"/>
        <end position="1166"/>
    </location>
</feature>
<evidence type="ECO:0000313" key="4">
    <source>
        <dbReference type="EMBL" id="KAK8852841.1"/>
    </source>
</evidence>
<feature type="transmembrane region" description="Helical" evidence="2">
    <location>
        <begin position="109"/>
        <end position="130"/>
    </location>
</feature>
<evidence type="ECO:0000256" key="1">
    <source>
        <dbReference type="SAM" id="MobiDB-lite"/>
    </source>
</evidence>
<dbReference type="PANTHER" id="PTHR13167:SF25">
    <property type="entry name" value="PIEZO-TYPE MECHANOSENSITIVE ION CHANNEL COMPONENT"/>
    <property type="match status" value="1"/>
</dbReference>
<feature type="compositionally biased region" description="Polar residues" evidence="1">
    <location>
        <begin position="515"/>
        <end position="524"/>
    </location>
</feature>
<feature type="transmembrane region" description="Helical" evidence="2">
    <location>
        <begin position="203"/>
        <end position="223"/>
    </location>
</feature>
<feature type="region of interest" description="Disordered" evidence="1">
    <location>
        <begin position="1"/>
        <end position="50"/>
    </location>
</feature>
<name>A0ABR2HUQ7_9EUKA</name>
<feature type="transmembrane region" description="Helical" evidence="2">
    <location>
        <begin position="2134"/>
        <end position="2154"/>
    </location>
</feature>
<feature type="transmembrane region" description="Helical" evidence="2">
    <location>
        <begin position="1103"/>
        <end position="1122"/>
    </location>
</feature>
<feature type="transmembrane region" description="Helical" evidence="2">
    <location>
        <begin position="602"/>
        <end position="625"/>
    </location>
</feature>
<evidence type="ECO:0000313" key="5">
    <source>
        <dbReference type="Proteomes" id="UP001470230"/>
    </source>
</evidence>
<accession>A0ABR2HUQ7</accession>
<feature type="transmembrane region" description="Helical" evidence="2">
    <location>
        <begin position="326"/>
        <end position="344"/>
    </location>
</feature>
<dbReference type="PANTHER" id="PTHR13167">
    <property type="entry name" value="PIEZO-TYPE MECHANOSENSITIVE ION CHANNEL COMPONENT"/>
    <property type="match status" value="1"/>
</dbReference>
<feature type="compositionally biased region" description="Basic residues" evidence="1">
    <location>
        <begin position="488"/>
        <end position="501"/>
    </location>
</feature>
<keyword evidence="2" id="KW-0472">Membrane</keyword>
<feature type="compositionally biased region" description="Acidic residues" evidence="1">
    <location>
        <begin position="470"/>
        <end position="484"/>
    </location>
</feature>
<feature type="transmembrane region" description="Helical" evidence="2">
    <location>
        <begin position="350"/>
        <end position="368"/>
    </location>
</feature>
<feature type="transmembrane region" description="Helical" evidence="2">
    <location>
        <begin position="1002"/>
        <end position="1020"/>
    </location>
</feature>
<dbReference type="EMBL" id="JAPFFF010000023">
    <property type="protein sequence ID" value="KAK8852841.1"/>
    <property type="molecule type" value="Genomic_DNA"/>
</dbReference>
<feature type="domain" description="Piezo non-specific cation channel cap" evidence="3">
    <location>
        <begin position="1930"/>
        <end position="2209"/>
    </location>
</feature>
<feature type="transmembrane region" description="Helical" evidence="2">
    <location>
        <begin position="693"/>
        <end position="715"/>
    </location>
</feature>
<feature type="transmembrane region" description="Helical" evidence="2">
    <location>
        <begin position="655"/>
        <end position="673"/>
    </location>
</feature>
<feature type="compositionally biased region" description="Low complexity" evidence="1">
    <location>
        <begin position="7"/>
        <end position="17"/>
    </location>
</feature>
<feature type="transmembrane region" description="Helical" evidence="2">
    <location>
        <begin position="1032"/>
        <end position="1050"/>
    </location>
</feature>
<feature type="transmembrane region" description="Helical" evidence="2">
    <location>
        <begin position="375"/>
        <end position="394"/>
    </location>
</feature>
<feature type="region of interest" description="Disordered" evidence="1">
    <location>
        <begin position="451"/>
        <end position="573"/>
    </location>
</feature>
<feature type="compositionally biased region" description="Basic and acidic residues" evidence="1">
    <location>
        <begin position="18"/>
        <end position="29"/>
    </location>
</feature>
<keyword evidence="2" id="KW-1133">Transmembrane helix</keyword>
<feature type="transmembrane region" description="Helical" evidence="2">
    <location>
        <begin position="1172"/>
        <end position="1190"/>
    </location>
</feature>
<feature type="transmembrane region" description="Helical" evidence="2">
    <location>
        <begin position="1648"/>
        <end position="1668"/>
    </location>
</feature>
<reference evidence="4 5" key="1">
    <citation type="submission" date="2024-04" db="EMBL/GenBank/DDBJ databases">
        <title>Tritrichomonas musculus Genome.</title>
        <authorList>
            <person name="Alves-Ferreira E."/>
            <person name="Grigg M."/>
            <person name="Lorenzi H."/>
            <person name="Galac M."/>
        </authorList>
    </citation>
    <scope>NUCLEOTIDE SEQUENCE [LARGE SCALE GENOMIC DNA]</scope>
    <source>
        <strain evidence="4 5">EAF2021</strain>
    </source>
</reference>
<feature type="transmembrane region" description="Helical" evidence="2">
    <location>
        <begin position="751"/>
        <end position="768"/>
    </location>
</feature>
<dbReference type="Proteomes" id="UP001470230">
    <property type="component" value="Unassembled WGS sequence"/>
</dbReference>
<feature type="transmembrane region" description="Helical" evidence="2">
    <location>
        <begin position="631"/>
        <end position="648"/>
    </location>
</feature>
<feature type="transmembrane region" description="Helical" evidence="2">
    <location>
        <begin position="1722"/>
        <end position="1743"/>
    </location>
</feature>
<feature type="compositionally biased region" description="Polar residues" evidence="1">
    <location>
        <begin position="451"/>
        <end position="464"/>
    </location>
</feature>
<gene>
    <name evidence="4" type="ORF">M9Y10_017833</name>
</gene>